<sequence length="194" mass="21937">IQSFAKLTSQNEKLHLHTFNIMKPQGVATILQYEKIVSHLQTKPPTLLFLDLNYNEVYQGRIYIRIRPELHAFVKHIPDLFTATAANGDSVLGKKGCTRRTDALVLEIYKTVNDIASHKTKSVTVKSGDVYCEFKDNSIGWMLTHIGNERTYDSNHNIIGGIESGMEVAKACLEIGYYKQRKIHITDCGLVLDK</sequence>
<comment type="caution">
    <text evidence="1">The sequence shown here is derived from an EMBL/GenBank/DDBJ whole genome shotgun (WGS) entry which is preliminary data.</text>
</comment>
<organism evidence="1 2">
    <name type="scientific">Meganyctiphanes norvegica</name>
    <name type="common">Northern krill</name>
    <name type="synonym">Thysanopoda norvegica</name>
    <dbReference type="NCBI Taxonomy" id="48144"/>
    <lineage>
        <taxon>Eukaryota</taxon>
        <taxon>Metazoa</taxon>
        <taxon>Ecdysozoa</taxon>
        <taxon>Arthropoda</taxon>
        <taxon>Crustacea</taxon>
        <taxon>Multicrustacea</taxon>
        <taxon>Malacostraca</taxon>
        <taxon>Eumalacostraca</taxon>
        <taxon>Eucarida</taxon>
        <taxon>Euphausiacea</taxon>
        <taxon>Euphausiidae</taxon>
        <taxon>Meganyctiphanes</taxon>
    </lineage>
</organism>
<proteinExistence type="predicted"/>
<name>A0AAV2SNR2_MEGNR</name>
<dbReference type="Proteomes" id="UP001497623">
    <property type="component" value="Unassembled WGS sequence"/>
</dbReference>
<keyword evidence="2" id="KW-1185">Reference proteome</keyword>
<protein>
    <submittedName>
        <fullName evidence="1">Uncharacterized protein</fullName>
    </submittedName>
</protein>
<evidence type="ECO:0000313" key="2">
    <source>
        <dbReference type="Proteomes" id="UP001497623"/>
    </source>
</evidence>
<reference evidence="1 2" key="1">
    <citation type="submission" date="2024-05" db="EMBL/GenBank/DDBJ databases">
        <authorList>
            <person name="Wallberg A."/>
        </authorList>
    </citation>
    <scope>NUCLEOTIDE SEQUENCE [LARGE SCALE GENOMIC DNA]</scope>
</reference>
<dbReference type="EMBL" id="CAXKWB010090876">
    <property type="protein sequence ID" value="CAL4215411.1"/>
    <property type="molecule type" value="Genomic_DNA"/>
</dbReference>
<accession>A0AAV2SNR2</accession>
<gene>
    <name evidence="1" type="ORF">MNOR_LOCUS38700</name>
</gene>
<dbReference type="AlphaFoldDB" id="A0AAV2SNR2"/>
<evidence type="ECO:0000313" key="1">
    <source>
        <dbReference type="EMBL" id="CAL4215411.1"/>
    </source>
</evidence>
<feature type="non-terminal residue" evidence="1">
    <location>
        <position position="1"/>
    </location>
</feature>